<gene>
    <name evidence="1" type="ORF">Tci_900136</name>
</gene>
<feature type="non-terminal residue" evidence="1">
    <location>
        <position position="152"/>
    </location>
</feature>
<sequence>KSDASLIPLHALNGVDAGCVAPVTLVIHAVTEDVAVDARQTDEVGFEIRTRFAVVVFVDQHGRVDRACACMLAEVDDRAQGMTFVEDVVDDQYIAVNERHFRLGFPEQLAAAGFVAITRRVQIRSFQREVQVRQQLAGENQATVHHAEDDRV</sequence>
<comment type="caution">
    <text evidence="1">The sequence shown here is derived from an EMBL/GenBank/DDBJ whole genome shotgun (WGS) entry which is preliminary data.</text>
</comment>
<feature type="non-terminal residue" evidence="1">
    <location>
        <position position="1"/>
    </location>
</feature>
<name>A0A699UZF8_TANCI</name>
<dbReference type="AlphaFoldDB" id="A0A699UZF8"/>
<protein>
    <submittedName>
        <fullName evidence="1">Uncharacterized protein</fullName>
    </submittedName>
</protein>
<reference evidence="1" key="1">
    <citation type="journal article" date="2019" name="Sci. Rep.">
        <title>Draft genome of Tanacetum cinerariifolium, the natural source of mosquito coil.</title>
        <authorList>
            <person name="Yamashiro T."/>
            <person name="Shiraishi A."/>
            <person name="Satake H."/>
            <person name="Nakayama K."/>
        </authorList>
    </citation>
    <scope>NUCLEOTIDE SEQUENCE</scope>
</reference>
<dbReference type="EMBL" id="BKCJ011382994">
    <property type="protein sequence ID" value="GFD28167.1"/>
    <property type="molecule type" value="Genomic_DNA"/>
</dbReference>
<proteinExistence type="predicted"/>
<accession>A0A699UZF8</accession>
<organism evidence="1">
    <name type="scientific">Tanacetum cinerariifolium</name>
    <name type="common">Dalmatian daisy</name>
    <name type="synonym">Chrysanthemum cinerariifolium</name>
    <dbReference type="NCBI Taxonomy" id="118510"/>
    <lineage>
        <taxon>Eukaryota</taxon>
        <taxon>Viridiplantae</taxon>
        <taxon>Streptophyta</taxon>
        <taxon>Embryophyta</taxon>
        <taxon>Tracheophyta</taxon>
        <taxon>Spermatophyta</taxon>
        <taxon>Magnoliopsida</taxon>
        <taxon>eudicotyledons</taxon>
        <taxon>Gunneridae</taxon>
        <taxon>Pentapetalae</taxon>
        <taxon>asterids</taxon>
        <taxon>campanulids</taxon>
        <taxon>Asterales</taxon>
        <taxon>Asteraceae</taxon>
        <taxon>Asteroideae</taxon>
        <taxon>Anthemideae</taxon>
        <taxon>Anthemidinae</taxon>
        <taxon>Tanacetum</taxon>
    </lineage>
</organism>
<evidence type="ECO:0000313" key="1">
    <source>
        <dbReference type="EMBL" id="GFD28167.1"/>
    </source>
</evidence>